<protein>
    <submittedName>
        <fullName evidence="1">Uncharacterized protein</fullName>
    </submittedName>
</protein>
<gene>
    <name evidence="1" type="ORF">MGAL_10B047720</name>
</gene>
<comment type="caution">
    <text evidence="1">The sequence shown here is derived from an EMBL/GenBank/DDBJ whole genome shotgun (WGS) entry which is preliminary data.</text>
</comment>
<dbReference type="AlphaFoldDB" id="A0A8B6CPG0"/>
<proteinExistence type="predicted"/>
<evidence type="ECO:0000313" key="1">
    <source>
        <dbReference type="EMBL" id="VDI07847.1"/>
    </source>
</evidence>
<name>A0A8B6CPG0_MYTGA</name>
<organism evidence="1 2">
    <name type="scientific">Mytilus galloprovincialis</name>
    <name type="common">Mediterranean mussel</name>
    <dbReference type="NCBI Taxonomy" id="29158"/>
    <lineage>
        <taxon>Eukaryota</taxon>
        <taxon>Metazoa</taxon>
        <taxon>Spiralia</taxon>
        <taxon>Lophotrochozoa</taxon>
        <taxon>Mollusca</taxon>
        <taxon>Bivalvia</taxon>
        <taxon>Autobranchia</taxon>
        <taxon>Pteriomorphia</taxon>
        <taxon>Mytilida</taxon>
        <taxon>Mytiloidea</taxon>
        <taxon>Mytilidae</taxon>
        <taxon>Mytilinae</taxon>
        <taxon>Mytilus</taxon>
    </lineage>
</organism>
<keyword evidence="2" id="KW-1185">Reference proteome</keyword>
<dbReference type="Proteomes" id="UP000596742">
    <property type="component" value="Unassembled WGS sequence"/>
</dbReference>
<evidence type="ECO:0000313" key="2">
    <source>
        <dbReference type="Proteomes" id="UP000596742"/>
    </source>
</evidence>
<sequence>MHDKIFGFNKIKFVRIAKLFQRSFSQNSKYRSQQKLSTINKNDCLKEEIRDYVVKNNPHEYKLYAVVADAAPLTFLQRKVNKQLGEPFSSNSSVWHFPYYSLNDERVLEDTCNVKVEIKGIGDYSSNVYRKGYETLQQYVNGEVLDQEVIPAFTALERFYNNKEIHERSLQKLKNVKLSESEVTIVMTNHLLSQLIYHPTNYLIDVNSLEEPAGECPCDCGSPIHYGNTYIGSHQLFNGPADIIIFPSAKKIIWNNTENSSLFKIINGSNEWKLGENIDDDKELSQDELDTLELNIETEFTDNQVNQICKQAIAASLWKHKKRLNSVNDASGHSMIPVCLLNKTRYMMALYNAEYDYLLRMENKGLPIFQNEDCNELNFSAVIDLWLMIHHSIFSSVPSEEDIQKFEGTCHLATKLDEKFIEIVKSSEFDYVVAVDNTSRKPKKVFWNRSSCPVPTCTTEVWKVKKLHPFPENWMKIPAKVKDQIKNEFEITDEMHACCSVCLDRIRRKINKQIWK</sequence>
<dbReference type="OrthoDB" id="6066718at2759"/>
<reference evidence="1" key="1">
    <citation type="submission" date="2018-11" db="EMBL/GenBank/DDBJ databases">
        <authorList>
            <person name="Alioto T."/>
            <person name="Alioto T."/>
        </authorList>
    </citation>
    <scope>NUCLEOTIDE SEQUENCE</scope>
</reference>
<accession>A0A8B6CPG0</accession>
<dbReference type="EMBL" id="UYJE01002108">
    <property type="protein sequence ID" value="VDI07847.1"/>
    <property type="molecule type" value="Genomic_DNA"/>
</dbReference>